<keyword evidence="2" id="KW-1185">Reference proteome</keyword>
<dbReference type="Proteomes" id="UP001162483">
    <property type="component" value="Unassembled WGS sequence"/>
</dbReference>
<reference evidence="1" key="1">
    <citation type="submission" date="2023-05" db="EMBL/GenBank/DDBJ databases">
        <authorList>
            <person name="Stuckert A."/>
        </authorList>
    </citation>
    <scope>NUCLEOTIDE SEQUENCE</scope>
</reference>
<name>A0ABN9FLG3_9NEOB</name>
<evidence type="ECO:0000313" key="1">
    <source>
        <dbReference type="EMBL" id="CAI9597398.1"/>
    </source>
</evidence>
<comment type="caution">
    <text evidence="1">The sequence shown here is derived from an EMBL/GenBank/DDBJ whole genome shotgun (WGS) entry which is preliminary data.</text>
</comment>
<protein>
    <submittedName>
        <fullName evidence="1">Uncharacterized protein</fullName>
    </submittedName>
</protein>
<dbReference type="EMBL" id="CATNWA010017023">
    <property type="protein sequence ID" value="CAI9597398.1"/>
    <property type="molecule type" value="Genomic_DNA"/>
</dbReference>
<gene>
    <name evidence="1" type="ORF">SPARVUS_LOCUS12250217</name>
</gene>
<proteinExistence type="predicted"/>
<sequence length="54" mass="6221">MVNCVLFYCVLCVFSLCQHIALYYSAMKSIQSNVQELTDLYCLHTRLSPVSDTR</sequence>
<accession>A0ABN9FLG3</accession>
<evidence type="ECO:0000313" key="2">
    <source>
        <dbReference type="Proteomes" id="UP001162483"/>
    </source>
</evidence>
<organism evidence="1 2">
    <name type="scientific">Staurois parvus</name>
    <dbReference type="NCBI Taxonomy" id="386267"/>
    <lineage>
        <taxon>Eukaryota</taxon>
        <taxon>Metazoa</taxon>
        <taxon>Chordata</taxon>
        <taxon>Craniata</taxon>
        <taxon>Vertebrata</taxon>
        <taxon>Euteleostomi</taxon>
        <taxon>Amphibia</taxon>
        <taxon>Batrachia</taxon>
        <taxon>Anura</taxon>
        <taxon>Neobatrachia</taxon>
        <taxon>Ranoidea</taxon>
        <taxon>Ranidae</taxon>
        <taxon>Staurois</taxon>
    </lineage>
</organism>